<organism evidence="8 9">
    <name type="scientific">Eiseniibacteriota bacterium</name>
    <dbReference type="NCBI Taxonomy" id="2212470"/>
    <lineage>
        <taxon>Bacteria</taxon>
        <taxon>Candidatus Eiseniibacteriota</taxon>
    </lineage>
</organism>
<gene>
    <name evidence="8" type="primary">amrS</name>
    <name evidence="8" type="ORF">FJY75_09020</name>
</gene>
<evidence type="ECO:0000256" key="2">
    <source>
        <dbReference type="ARBA" id="ARBA00022691"/>
    </source>
</evidence>
<reference evidence="8" key="1">
    <citation type="submission" date="2019-03" db="EMBL/GenBank/DDBJ databases">
        <title>Lake Tanganyika Metagenome-Assembled Genomes (MAGs).</title>
        <authorList>
            <person name="Tran P."/>
        </authorList>
    </citation>
    <scope>NUCLEOTIDE SEQUENCE</scope>
    <source>
        <strain evidence="8">M_DeepCast_400m_m2_100</strain>
    </source>
</reference>
<dbReference type="SUPFAM" id="SSF102114">
    <property type="entry name" value="Radical SAM enzymes"/>
    <property type="match status" value="1"/>
</dbReference>
<dbReference type="GO" id="GO:0051539">
    <property type="term" value="F:4 iron, 4 sulfur cluster binding"/>
    <property type="evidence" value="ECO:0007669"/>
    <property type="project" value="UniProtKB-KW"/>
</dbReference>
<dbReference type="InterPro" id="IPR016431">
    <property type="entry name" value="Pyrv-formate_lyase-activ_prd"/>
</dbReference>
<dbReference type="Gene3D" id="3.20.20.70">
    <property type="entry name" value="Aldolase class I"/>
    <property type="match status" value="1"/>
</dbReference>
<keyword evidence="3 6" id="KW-0479">Metal-binding</keyword>
<dbReference type="GO" id="GO:0046872">
    <property type="term" value="F:metal ion binding"/>
    <property type="evidence" value="ECO:0007669"/>
    <property type="project" value="UniProtKB-KW"/>
</dbReference>
<dbReference type="PIRSF" id="PIRSF004869">
    <property type="entry name" value="PflX_prd"/>
    <property type="match status" value="1"/>
</dbReference>
<dbReference type="CDD" id="cd01335">
    <property type="entry name" value="Radical_SAM"/>
    <property type="match status" value="1"/>
</dbReference>
<comment type="caution">
    <text evidence="8">The sequence shown here is derived from an EMBL/GenBank/DDBJ whole genome shotgun (WGS) entry which is preliminary data.</text>
</comment>
<name>A0A937XDL1_UNCEI</name>
<dbReference type="PANTHER" id="PTHR30352:SF5">
    <property type="entry name" value="PYRUVATE FORMATE-LYASE 1-ACTIVATING ENZYME"/>
    <property type="match status" value="1"/>
</dbReference>
<evidence type="ECO:0000313" key="8">
    <source>
        <dbReference type="EMBL" id="MBM3317983.1"/>
    </source>
</evidence>
<keyword evidence="5 6" id="KW-0411">Iron-sulfur</keyword>
<dbReference type="SFLD" id="SFLDS00029">
    <property type="entry name" value="Radical_SAM"/>
    <property type="match status" value="1"/>
</dbReference>
<evidence type="ECO:0000256" key="5">
    <source>
        <dbReference type="ARBA" id="ARBA00023014"/>
    </source>
</evidence>
<dbReference type="EMBL" id="VGIY01000232">
    <property type="protein sequence ID" value="MBM3317983.1"/>
    <property type="molecule type" value="Genomic_DNA"/>
</dbReference>
<dbReference type="Proteomes" id="UP000748308">
    <property type="component" value="Unassembled WGS sequence"/>
</dbReference>
<dbReference type="Pfam" id="PF04055">
    <property type="entry name" value="Radical_SAM"/>
    <property type="match status" value="1"/>
</dbReference>
<accession>A0A937XDL1</accession>
<dbReference type="InterPro" id="IPR034457">
    <property type="entry name" value="Organic_radical-activating"/>
</dbReference>
<feature type="binding site" evidence="6">
    <location>
        <position position="91"/>
    </location>
    <ligand>
        <name>[4Fe-4S] cluster</name>
        <dbReference type="ChEBI" id="CHEBI:49883"/>
        <note>4Fe-4S-S-AdoMet</note>
    </ligand>
</feature>
<dbReference type="InterPro" id="IPR007197">
    <property type="entry name" value="rSAM"/>
</dbReference>
<dbReference type="SFLD" id="SFLDG01101">
    <property type="entry name" value="Uncharacterised_Radical_SAM_Su"/>
    <property type="match status" value="1"/>
</dbReference>
<keyword evidence="1" id="KW-0004">4Fe-4S</keyword>
<feature type="domain" description="Radical SAM core" evidence="7">
    <location>
        <begin position="72"/>
        <end position="287"/>
    </location>
</feature>
<evidence type="ECO:0000313" key="9">
    <source>
        <dbReference type="Proteomes" id="UP000748308"/>
    </source>
</evidence>
<keyword evidence="4 6" id="KW-0408">Iron</keyword>
<proteinExistence type="predicted"/>
<comment type="cofactor">
    <cofactor evidence="6">
        <name>[4Fe-4S] cluster</name>
        <dbReference type="ChEBI" id="CHEBI:49883"/>
    </cofactor>
    <text evidence="6">Binds 1 [4Fe-4S] cluster. The cluster is coordinated with 3 cysteines and an exchangeable S-adenosyl-L-methionine.</text>
</comment>
<dbReference type="GO" id="GO:0003824">
    <property type="term" value="F:catalytic activity"/>
    <property type="evidence" value="ECO:0007669"/>
    <property type="project" value="InterPro"/>
</dbReference>
<evidence type="ECO:0000256" key="3">
    <source>
        <dbReference type="ARBA" id="ARBA00022723"/>
    </source>
</evidence>
<evidence type="ECO:0000256" key="6">
    <source>
        <dbReference type="PIRSR" id="PIRSR004869-50"/>
    </source>
</evidence>
<dbReference type="NCBIfam" id="TIGR04337">
    <property type="entry name" value="AmmeMemoSam_rS"/>
    <property type="match status" value="1"/>
</dbReference>
<evidence type="ECO:0000259" key="7">
    <source>
        <dbReference type="PROSITE" id="PS51918"/>
    </source>
</evidence>
<dbReference type="PANTHER" id="PTHR30352">
    <property type="entry name" value="PYRUVATE FORMATE-LYASE-ACTIVATING ENZYME"/>
    <property type="match status" value="1"/>
</dbReference>
<dbReference type="AlphaFoldDB" id="A0A937XDL1"/>
<keyword evidence="2 6" id="KW-0949">S-adenosyl-L-methionine</keyword>
<feature type="binding site" evidence="6">
    <location>
        <position position="87"/>
    </location>
    <ligand>
        <name>[4Fe-4S] cluster</name>
        <dbReference type="ChEBI" id="CHEBI:49883"/>
        <note>4Fe-4S-S-AdoMet</note>
    </ligand>
</feature>
<sequence>MAARYAEARWWTLEEGGGRILCLLCPRGCRLAEGQTGYCRVRRRSGDRLLTLSYGHPTGFAVDPIEKKPLFHFLPGSRILSFGTLGCTLDCDFCQNWRHSHPRHADSAEEAVPPGDVVALALRHRLPAIAYTYNEPTSFGEYLIDVAAMARGRGLRNVAVTNGYIAPGARREVFAHIDAANVDLKAFSYDFYRQRAQGSLAPVLETLEWIARESGIWLEVTTLLIPGLNDSADMVARECDWILERLGPDVPLHFTAFHPDFRLLDVPPTPPATIARAREIARNRGLRFVYAGNVSDREATATACPGCGATVIERDWHAARVLGLAGSRCAACGETIPGVFA</sequence>
<feature type="binding site" evidence="6">
    <location>
        <position position="94"/>
    </location>
    <ligand>
        <name>[4Fe-4S] cluster</name>
        <dbReference type="ChEBI" id="CHEBI:49883"/>
        <note>4Fe-4S-S-AdoMet</note>
    </ligand>
</feature>
<protein>
    <submittedName>
        <fullName evidence="8">AmmeMemoRadiSam system radical SAM enzyme</fullName>
    </submittedName>
</protein>
<evidence type="ECO:0000256" key="1">
    <source>
        <dbReference type="ARBA" id="ARBA00022485"/>
    </source>
</evidence>
<evidence type="ECO:0000256" key="4">
    <source>
        <dbReference type="ARBA" id="ARBA00023004"/>
    </source>
</evidence>
<dbReference type="InterPro" id="IPR013785">
    <property type="entry name" value="Aldolase_TIM"/>
</dbReference>
<dbReference type="InterPro" id="IPR027596">
    <property type="entry name" value="AmmeMemoSam_rS"/>
</dbReference>
<dbReference type="InterPro" id="IPR058240">
    <property type="entry name" value="rSAM_sf"/>
</dbReference>
<dbReference type="PROSITE" id="PS51918">
    <property type="entry name" value="RADICAL_SAM"/>
    <property type="match status" value="1"/>
</dbReference>